<sequence>MSLKYTDPQRMQITKETQFKKLIVHIVGNKQKEEPLKLSQSCTSLSPDFSETLLNFFLSSFSTDDTFHFSDVISSTKVLPKKIAKIFESQAEFERDSQDIAQFLYDSCNQPNIKKGELYVTYIEHLRYGDQEVNAVGIFKSEHKETYLKLKETTDGFELNREEGINPQKIDKGALIINTDAEDGYRILLIDKVKKSDTAKFWKETFLNAKLLCDDYGLTKQYMDLTRNFINDVCHAQNEIEPVQQVEIVSETLDYFNNAETFDKKEFKDKVLKPYPGKRELFDEYQKEWEKNKKVELKDQFEITDSALEKAKQRFKHVLKLDTNFHVYIHGSQKLIEKGYDAKRGKYYYKLYFDQEL</sequence>
<organism evidence="1 2">
    <name type="scientific">Halosquirtibacter laminarini</name>
    <dbReference type="NCBI Taxonomy" id="3374600"/>
    <lineage>
        <taxon>Bacteria</taxon>
        <taxon>Pseudomonadati</taxon>
        <taxon>Bacteroidota</taxon>
        <taxon>Bacteroidia</taxon>
        <taxon>Marinilabiliales</taxon>
        <taxon>Prolixibacteraceae</taxon>
        <taxon>Halosquirtibacter</taxon>
    </lineage>
</organism>
<evidence type="ECO:0000313" key="2">
    <source>
        <dbReference type="Proteomes" id="UP000826212"/>
    </source>
</evidence>
<protein>
    <submittedName>
        <fullName evidence="1">Nucleoid-associated protein</fullName>
    </submittedName>
</protein>
<keyword evidence="2" id="KW-1185">Reference proteome</keyword>
<dbReference type="Proteomes" id="UP000826212">
    <property type="component" value="Chromosome"/>
</dbReference>
<proteinExistence type="predicted"/>
<name>A0AC61NR84_9BACT</name>
<reference evidence="1" key="1">
    <citation type="submission" date="2021-08" db="EMBL/GenBank/DDBJ databases">
        <title>Novel anaerobic bacterium isolated from sea squirt in East Sea, Republic of Korea.</title>
        <authorList>
            <person name="Nguyen T.H."/>
            <person name="Li Z."/>
            <person name="Lee Y.-J."/>
            <person name="Ko J."/>
            <person name="Kim S.-G."/>
        </authorList>
    </citation>
    <scope>NUCLEOTIDE SEQUENCE</scope>
    <source>
        <strain evidence="1">KCTC 25031</strain>
    </source>
</reference>
<accession>A0AC61NR84</accession>
<evidence type="ECO:0000313" key="1">
    <source>
        <dbReference type="EMBL" id="QZE15159.1"/>
    </source>
</evidence>
<gene>
    <name evidence="1" type="ORF">K4L44_04825</name>
</gene>
<dbReference type="EMBL" id="CP081303">
    <property type="protein sequence ID" value="QZE15159.1"/>
    <property type="molecule type" value="Genomic_DNA"/>
</dbReference>